<evidence type="ECO:0000256" key="2">
    <source>
        <dbReference type="SAM" id="MobiDB-lite"/>
    </source>
</evidence>
<feature type="region of interest" description="Disordered" evidence="2">
    <location>
        <begin position="369"/>
        <end position="503"/>
    </location>
</feature>
<feature type="compositionally biased region" description="Basic and acidic residues" evidence="2">
    <location>
        <begin position="242"/>
        <end position="257"/>
    </location>
</feature>
<feature type="compositionally biased region" description="Low complexity" evidence="2">
    <location>
        <begin position="840"/>
        <end position="850"/>
    </location>
</feature>
<feature type="compositionally biased region" description="Low complexity" evidence="2">
    <location>
        <begin position="89"/>
        <end position="101"/>
    </location>
</feature>
<accession>A0A9P6TXI2</accession>
<organism evidence="3 4">
    <name type="scientific">Mortierella polycephala</name>
    <dbReference type="NCBI Taxonomy" id="41804"/>
    <lineage>
        <taxon>Eukaryota</taxon>
        <taxon>Fungi</taxon>
        <taxon>Fungi incertae sedis</taxon>
        <taxon>Mucoromycota</taxon>
        <taxon>Mortierellomycotina</taxon>
        <taxon>Mortierellomycetes</taxon>
        <taxon>Mortierellales</taxon>
        <taxon>Mortierellaceae</taxon>
        <taxon>Mortierella</taxon>
    </lineage>
</organism>
<feature type="compositionally biased region" description="Basic and acidic residues" evidence="2">
    <location>
        <begin position="307"/>
        <end position="321"/>
    </location>
</feature>
<feature type="compositionally biased region" description="Polar residues" evidence="2">
    <location>
        <begin position="440"/>
        <end position="460"/>
    </location>
</feature>
<comment type="caution">
    <text evidence="3">The sequence shown here is derived from an EMBL/GenBank/DDBJ whole genome shotgun (WGS) entry which is preliminary data.</text>
</comment>
<keyword evidence="1" id="KW-0175">Coiled coil</keyword>
<evidence type="ECO:0000256" key="1">
    <source>
        <dbReference type="SAM" id="Coils"/>
    </source>
</evidence>
<feature type="compositionally biased region" description="Basic and acidic residues" evidence="2">
    <location>
        <begin position="196"/>
        <end position="216"/>
    </location>
</feature>
<feature type="compositionally biased region" description="Basic and acidic residues" evidence="2">
    <location>
        <begin position="830"/>
        <end position="839"/>
    </location>
</feature>
<dbReference type="AlphaFoldDB" id="A0A9P6TXI2"/>
<feature type="region of interest" description="Disordered" evidence="2">
    <location>
        <begin position="812"/>
        <end position="851"/>
    </location>
</feature>
<feature type="compositionally biased region" description="Polar residues" evidence="2">
    <location>
        <begin position="819"/>
        <end position="828"/>
    </location>
</feature>
<feature type="compositionally biased region" description="Basic and acidic residues" evidence="2">
    <location>
        <begin position="42"/>
        <end position="51"/>
    </location>
</feature>
<evidence type="ECO:0000313" key="3">
    <source>
        <dbReference type="EMBL" id="KAG0250908.1"/>
    </source>
</evidence>
<sequence>MLTPPLPASGLRPSRLQRRQPSGSTAQRRFKPVESSSSQRSQETHHHDHDGQYNSRSLQYQSSADVRDESSLTQGSSNHDRQEQGQGQGSSSPSNISASMSRIPRTTNKARPIRVTSKIRVPIRNNIGVYHRQEDHVVGEPQGQVDDSATVKLMSHMQDASDSLQTDVDADVQRSPVSRASNSRNALTSPPPFTDSVDHGQDTSRAADRSIPEDKAPLNAVPVNFIQSQPQQEDATELDTDAQNKDDGCRDRARVSLDDPLTTDSIQDDQLATENDHRHSSKQKRRPKEDRQLSGPEGMFQLVNPHPDNKDVVSRTSKDPKTAMTTTKRQIDTRPNMNSLLSRARRISDQKALEYKRVIESELGFSQPMYSDSKNVEVSHQEERSTDDQQYMDGEDVKDDATNESRSASSRSSSLRMSNLPALHQDPISGRSSPHRNLDPTPSSPSVSITKGDQSTSSLANEMPSKKHHNRVLPGLGSSFAPTPSPVPTMELDRRRPNNTQEPQSAYMDVVASNEWLSKWETQLDQQTRRIQENNKMLQLLAIQASEQYEDGNHSEDCGEEIQQRLFWAEEDRYELEEALFLLGQAQLLHQKTKDDLELEQEINRDKDTQLQAISAQLREQIELGEIQAEELERIHQQSTMDHELWEKRVSVEKEERQGQLAKKDRELAELKTQRETADQAEVASLHRIIEELKAQINDQEKESRANLVAQVEEIRECHIQIRGMDLELQHEQDRQADEQELRSREKARIDKLKQTVKQMADKMDELQEELEDRESSLEQCEEELLDTRATVDSIKPQLLQQQKRIETLLRSQKESNQAHESTIQQLQDELDRRTRELTRSSSSSTSIETTVREQAETIKALQAQIQEHKDALVKMKTQNRKLEEELEQQRQKAQNEISYLIQDVDELRRENDEKVTDLLKERANAKDMEAQLNQGVQKHQDELDHYQEREQMRLERLLAELESTEEFDGPNRESYGKLGDSSVDIDMNNDNTAVGQTFVRLQGTIRKLKEEYLDLDDEQRYHEQELYKYDQEINNQRECIQRMEQDRKSLEEQRNRLQEDLVAVQDEEQEMREQLERKDEELREEIKRSAEGRDHLNRTITLQSRIQLLEGRISILKQEKHQLKNQLASAQGTIQGLEEMMQHQTEAWESKLVKGKVRIAELEEIVKEYYLVLDLAKLEQKRLKGRKEVVGD</sequence>
<feature type="compositionally biased region" description="Polar residues" evidence="2">
    <location>
        <begin position="175"/>
        <end position="188"/>
    </location>
</feature>
<feature type="compositionally biased region" description="Polar residues" evidence="2">
    <location>
        <begin position="52"/>
        <end position="64"/>
    </location>
</feature>
<feature type="compositionally biased region" description="Low complexity" evidence="2">
    <location>
        <begin position="405"/>
        <end position="418"/>
    </location>
</feature>
<proteinExistence type="predicted"/>
<feature type="compositionally biased region" description="Polar residues" evidence="2">
    <location>
        <begin position="262"/>
        <end position="273"/>
    </location>
</feature>
<keyword evidence="4" id="KW-1185">Reference proteome</keyword>
<protein>
    <submittedName>
        <fullName evidence="3">Uncharacterized protein</fullName>
    </submittedName>
</protein>
<reference evidence="3" key="1">
    <citation type="journal article" date="2020" name="Fungal Divers.">
        <title>Resolving the Mortierellaceae phylogeny through synthesis of multi-gene phylogenetics and phylogenomics.</title>
        <authorList>
            <person name="Vandepol N."/>
            <person name="Liber J."/>
            <person name="Desiro A."/>
            <person name="Na H."/>
            <person name="Kennedy M."/>
            <person name="Barry K."/>
            <person name="Grigoriev I.V."/>
            <person name="Miller A.N."/>
            <person name="O'Donnell K."/>
            <person name="Stajich J.E."/>
            <person name="Bonito G."/>
        </authorList>
    </citation>
    <scope>NUCLEOTIDE SEQUENCE</scope>
    <source>
        <strain evidence="3">KOD948</strain>
    </source>
</reference>
<dbReference type="EMBL" id="JAAAJA010000636">
    <property type="protein sequence ID" value="KAG0250908.1"/>
    <property type="molecule type" value="Genomic_DNA"/>
</dbReference>
<evidence type="ECO:0000313" key="4">
    <source>
        <dbReference type="Proteomes" id="UP000726737"/>
    </source>
</evidence>
<feature type="compositionally biased region" description="Polar residues" evidence="2">
    <location>
        <begin position="323"/>
        <end position="332"/>
    </location>
</feature>
<dbReference type="OrthoDB" id="2430562at2759"/>
<gene>
    <name evidence="3" type="ORF">BG011_007987</name>
</gene>
<feature type="region of interest" description="Disordered" evidence="2">
    <location>
        <begin position="158"/>
        <end position="332"/>
    </location>
</feature>
<feature type="coiled-coil region" evidence="1">
    <location>
        <begin position="999"/>
        <end position="1141"/>
    </location>
</feature>
<feature type="compositionally biased region" description="Basic and acidic residues" evidence="2">
    <location>
        <begin position="374"/>
        <end position="387"/>
    </location>
</feature>
<feature type="coiled-coil region" evidence="1">
    <location>
        <begin position="615"/>
        <end position="703"/>
    </location>
</feature>
<name>A0A9P6TXI2_9FUNG</name>
<dbReference type="Proteomes" id="UP000726737">
    <property type="component" value="Unassembled WGS sequence"/>
</dbReference>
<feature type="region of interest" description="Disordered" evidence="2">
    <location>
        <begin position="1"/>
        <end position="117"/>
    </location>
</feature>